<feature type="transmembrane region" description="Helical" evidence="1">
    <location>
        <begin position="12"/>
        <end position="34"/>
    </location>
</feature>
<dbReference type="RefSeq" id="WP_235310892.1">
    <property type="nucleotide sequence ID" value="NZ_JAKGAS010000002.1"/>
</dbReference>
<dbReference type="NCBIfam" id="TIGR02532">
    <property type="entry name" value="IV_pilin_GFxxxE"/>
    <property type="match status" value="1"/>
</dbReference>
<evidence type="ECO:0000313" key="3">
    <source>
        <dbReference type="Proteomes" id="UP001521137"/>
    </source>
</evidence>
<accession>A0ABS9D5R3</accession>
<keyword evidence="3" id="KW-1185">Reference proteome</keyword>
<reference evidence="2 3" key="1">
    <citation type="submission" date="2022-01" db="EMBL/GenBank/DDBJ databases">
        <title>Paraglaciecola sp. G1-23.</title>
        <authorList>
            <person name="Jin M.S."/>
            <person name="Han D.M."/>
            <person name="Kim H.M."/>
            <person name="Jeon C.O."/>
        </authorList>
    </citation>
    <scope>NUCLEOTIDE SEQUENCE [LARGE SCALE GENOMIC DNA]</scope>
    <source>
        <strain evidence="2 3">G1-23</strain>
    </source>
</reference>
<dbReference type="EMBL" id="JAKGAS010000002">
    <property type="protein sequence ID" value="MCF2947363.1"/>
    <property type="molecule type" value="Genomic_DNA"/>
</dbReference>
<protein>
    <submittedName>
        <fullName evidence="2">Prepilin-type N-terminal cleavage/methylation domain-containing protein</fullName>
    </submittedName>
</protein>
<dbReference type="Pfam" id="PF07963">
    <property type="entry name" value="N_methyl"/>
    <property type="match status" value="1"/>
</dbReference>
<evidence type="ECO:0000256" key="1">
    <source>
        <dbReference type="SAM" id="Phobius"/>
    </source>
</evidence>
<dbReference type="Proteomes" id="UP001521137">
    <property type="component" value="Unassembled WGS sequence"/>
</dbReference>
<dbReference type="InterPro" id="IPR012902">
    <property type="entry name" value="N_methyl_site"/>
</dbReference>
<gene>
    <name evidence="2" type="ORF">L0668_04530</name>
</gene>
<evidence type="ECO:0000313" key="2">
    <source>
        <dbReference type="EMBL" id="MCF2947363.1"/>
    </source>
</evidence>
<sequence length="288" mass="32204">MFSSNRKKHGFTLIELITVIVILGVVSVGLSGFIRTGMGIYTDVNERDQILGESRFMVERISRELRHAIPNSTRIKSVGNTQCLEFVPTLWVTYYTSLPVLPDTATQSTIIEIGQNKANYQITPQNTLAGVTGDYAFVYPTSNTDIYAAASEKRREILACTEQDASADDDCWTLDDAQHTAILTLDGSFADNSPASRLYFGRDAISYCAYNDGKVYRYQNVIDDIQEVYPSDSTVSRALMAKELTNSQPFKIEEASLTRNGLVNILLEFKRNDELVNYNVEVHIPNVP</sequence>
<keyword evidence="1" id="KW-0812">Transmembrane</keyword>
<comment type="caution">
    <text evidence="2">The sequence shown here is derived from an EMBL/GenBank/DDBJ whole genome shotgun (WGS) entry which is preliminary data.</text>
</comment>
<keyword evidence="1" id="KW-0472">Membrane</keyword>
<keyword evidence="1" id="KW-1133">Transmembrane helix</keyword>
<proteinExistence type="predicted"/>
<dbReference type="PROSITE" id="PS00409">
    <property type="entry name" value="PROKAR_NTER_METHYL"/>
    <property type="match status" value="1"/>
</dbReference>
<organism evidence="2 3">
    <name type="scientific">Paraglaciecola algarum</name>
    <dbReference type="NCBI Taxonomy" id="3050085"/>
    <lineage>
        <taxon>Bacteria</taxon>
        <taxon>Pseudomonadati</taxon>
        <taxon>Pseudomonadota</taxon>
        <taxon>Gammaproteobacteria</taxon>
        <taxon>Alteromonadales</taxon>
        <taxon>Alteromonadaceae</taxon>
        <taxon>Paraglaciecola</taxon>
    </lineage>
</organism>
<name>A0ABS9D5R3_9ALTE</name>